<dbReference type="AlphaFoldDB" id="A0A8T2XU26"/>
<comment type="caution">
    <text evidence="3">The sequence shown here is derived from an EMBL/GenBank/DDBJ whole genome shotgun (WGS) entry which is preliminary data.</text>
</comment>
<dbReference type="InterPro" id="IPR055411">
    <property type="entry name" value="LRR_FXL15/At3g58940/PEG3-like"/>
</dbReference>
<reference evidence="3" key="1">
    <citation type="journal article" date="2021" name="J. Hered.">
        <title>Genome Assembly of Salicaceae Populus deltoides (Eastern Cottonwood) I-69 Based on Nanopore Sequencing and Hi-C Technologies.</title>
        <authorList>
            <person name="Bai S."/>
            <person name="Wu H."/>
            <person name="Zhang J."/>
            <person name="Pan Z."/>
            <person name="Zhao W."/>
            <person name="Li Z."/>
            <person name="Tong C."/>
        </authorList>
    </citation>
    <scope>NUCLEOTIDE SEQUENCE</scope>
    <source>
        <tissue evidence="3">Leaf</tissue>
    </source>
</reference>
<feature type="domain" description="F-box" evidence="1">
    <location>
        <begin position="22"/>
        <end position="52"/>
    </location>
</feature>
<accession>A0A8T2XU26</accession>
<dbReference type="PANTHER" id="PTHR31639:SF312">
    <property type="entry name" value="CYCLIN-LIKE F-BOX"/>
    <property type="match status" value="1"/>
</dbReference>
<evidence type="ECO:0000259" key="1">
    <source>
        <dbReference type="Pfam" id="PF00646"/>
    </source>
</evidence>
<evidence type="ECO:0000259" key="2">
    <source>
        <dbReference type="Pfam" id="PF24758"/>
    </source>
</evidence>
<dbReference type="InterPro" id="IPR036047">
    <property type="entry name" value="F-box-like_dom_sf"/>
</dbReference>
<dbReference type="EMBL" id="JACEGQ020000010">
    <property type="protein sequence ID" value="KAH8496304.1"/>
    <property type="molecule type" value="Genomic_DNA"/>
</dbReference>
<keyword evidence="4" id="KW-1185">Reference proteome</keyword>
<evidence type="ECO:0000313" key="3">
    <source>
        <dbReference type="EMBL" id="KAH8496304.1"/>
    </source>
</evidence>
<proteinExistence type="predicted"/>
<dbReference type="SUPFAM" id="SSF52047">
    <property type="entry name" value="RNI-like"/>
    <property type="match status" value="1"/>
</dbReference>
<dbReference type="Gene3D" id="3.80.10.10">
    <property type="entry name" value="Ribonuclease Inhibitor"/>
    <property type="match status" value="1"/>
</dbReference>
<dbReference type="PANTHER" id="PTHR31639">
    <property type="entry name" value="F-BOX PROTEIN-LIKE"/>
    <property type="match status" value="1"/>
</dbReference>
<gene>
    <name evidence="3" type="ORF">H0E87_019169</name>
</gene>
<dbReference type="InterPro" id="IPR001810">
    <property type="entry name" value="F-box_dom"/>
</dbReference>
<dbReference type="Pfam" id="PF24758">
    <property type="entry name" value="LRR_At5g56370"/>
    <property type="match status" value="1"/>
</dbReference>
<name>A0A8T2XU26_POPDE</name>
<dbReference type="SUPFAM" id="SSF81383">
    <property type="entry name" value="F-box domain"/>
    <property type="match status" value="1"/>
</dbReference>
<organism evidence="3 4">
    <name type="scientific">Populus deltoides</name>
    <name type="common">Eastern poplar</name>
    <name type="synonym">Eastern cottonwood</name>
    <dbReference type="NCBI Taxonomy" id="3696"/>
    <lineage>
        <taxon>Eukaryota</taxon>
        <taxon>Viridiplantae</taxon>
        <taxon>Streptophyta</taxon>
        <taxon>Embryophyta</taxon>
        <taxon>Tracheophyta</taxon>
        <taxon>Spermatophyta</taxon>
        <taxon>Magnoliopsida</taxon>
        <taxon>eudicotyledons</taxon>
        <taxon>Gunneridae</taxon>
        <taxon>Pentapetalae</taxon>
        <taxon>rosids</taxon>
        <taxon>fabids</taxon>
        <taxon>Malpighiales</taxon>
        <taxon>Salicaceae</taxon>
        <taxon>Saliceae</taxon>
        <taxon>Populus</taxon>
    </lineage>
</organism>
<feature type="domain" description="F-box/LRR-repeat protein 15/At3g58940/PEG3-like LRR" evidence="2">
    <location>
        <begin position="116"/>
        <end position="339"/>
    </location>
</feature>
<sequence length="402" mass="46219">MTEDSNYCCSNKFVRSLTSDRISNLPSNVIENILMCLPIRDAARTSILSKTWWHKWVDVPQVVFDDTFLGNSQGLIQGSTSTELLMKTVYEVLLLHFGPIHKFILSISGLKSCPEIDRWILFLSKKDIRDFNLQISSEDHRRHKLPSYLFSCLKLRYLKLRSCIFKPPPSFKGFSKLISLEFREVHFDADFLKDFFTNCPLLEKLVLDRCVEISCLEINAPNLKLLHYNGVYECIYFKNAPRLAELSVYQTPGAELDNETRNHSSLIEVFSSLPALEYLSVDYYFLEDLAVPDSSVMLQASLTNLKFLEINDLCYAEVEEVSCALCLIRSSPNLQKLLITVFCSRNVSTNPFLQLSERDGFLDFSLNQLQEVKLQRFIGTLPEMEFVRLLLAKSSALKVMHI</sequence>
<dbReference type="InterPro" id="IPR032675">
    <property type="entry name" value="LRR_dom_sf"/>
</dbReference>
<evidence type="ECO:0008006" key="5">
    <source>
        <dbReference type="Google" id="ProtNLM"/>
    </source>
</evidence>
<dbReference type="Proteomes" id="UP000807159">
    <property type="component" value="Chromosome 10"/>
</dbReference>
<dbReference type="Pfam" id="PF00646">
    <property type="entry name" value="F-box"/>
    <property type="match status" value="1"/>
</dbReference>
<protein>
    <recommendedName>
        <fullName evidence="5">F-box domain-containing protein</fullName>
    </recommendedName>
</protein>
<evidence type="ECO:0000313" key="4">
    <source>
        <dbReference type="Proteomes" id="UP000807159"/>
    </source>
</evidence>